<dbReference type="EMBL" id="JAUPFM010000004">
    <property type="protein sequence ID" value="KAK2854140.1"/>
    <property type="molecule type" value="Genomic_DNA"/>
</dbReference>
<organism evidence="1 2">
    <name type="scientific">Channa striata</name>
    <name type="common">Snakehead murrel</name>
    <name type="synonym">Ophicephalus striatus</name>
    <dbReference type="NCBI Taxonomy" id="64152"/>
    <lineage>
        <taxon>Eukaryota</taxon>
        <taxon>Metazoa</taxon>
        <taxon>Chordata</taxon>
        <taxon>Craniata</taxon>
        <taxon>Vertebrata</taxon>
        <taxon>Euteleostomi</taxon>
        <taxon>Actinopterygii</taxon>
        <taxon>Neopterygii</taxon>
        <taxon>Teleostei</taxon>
        <taxon>Neoteleostei</taxon>
        <taxon>Acanthomorphata</taxon>
        <taxon>Anabantaria</taxon>
        <taxon>Anabantiformes</taxon>
        <taxon>Channoidei</taxon>
        <taxon>Channidae</taxon>
        <taxon>Channa</taxon>
    </lineage>
</organism>
<gene>
    <name evidence="1" type="ORF">Q5P01_006801</name>
</gene>
<accession>A0AA88N9L4</accession>
<keyword evidence="2" id="KW-1185">Reference proteome</keyword>
<dbReference type="AlphaFoldDB" id="A0AA88N9L4"/>
<comment type="caution">
    <text evidence="1">The sequence shown here is derived from an EMBL/GenBank/DDBJ whole genome shotgun (WGS) entry which is preliminary data.</text>
</comment>
<evidence type="ECO:0000313" key="1">
    <source>
        <dbReference type="EMBL" id="KAK2854140.1"/>
    </source>
</evidence>
<evidence type="ECO:0000313" key="2">
    <source>
        <dbReference type="Proteomes" id="UP001187415"/>
    </source>
</evidence>
<dbReference type="Proteomes" id="UP001187415">
    <property type="component" value="Unassembled WGS sequence"/>
</dbReference>
<sequence length="168" mass="18581">MQATLCTSPFGALCPVQGVTSSRRHSQSLPTLRLMLKGKLLVRAADFFPPHSLTFQPQDGSKGRQALTGTYKFVSPWLGGQIRAWEGANLYAQDTEETRLTPLIRDIPSVSAEDHWKLIFPLLNCPRERLICSAFFPLLLWCGELGCSLQFAKDSDSDAGCPKKGDIK</sequence>
<name>A0AA88N9L4_CHASR</name>
<protein>
    <submittedName>
        <fullName evidence="1">Uncharacterized protein</fullName>
    </submittedName>
</protein>
<reference evidence="1" key="1">
    <citation type="submission" date="2023-07" db="EMBL/GenBank/DDBJ databases">
        <title>Chromosome-level Genome Assembly of Striped Snakehead (Channa striata).</title>
        <authorList>
            <person name="Liu H."/>
        </authorList>
    </citation>
    <scope>NUCLEOTIDE SEQUENCE</scope>
    <source>
        <strain evidence="1">Gz</strain>
        <tissue evidence="1">Muscle</tissue>
    </source>
</reference>
<proteinExistence type="predicted"/>